<dbReference type="GO" id="GO:0005886">
    <property type="term" value="C:plasma membrane"/>
    <property type="evidence" value="ECO:0007669"/>
    <property type="project" value="UniProtKB-SubCell"/>
</dbReference>
<feature type="domain" description="Flagellar M-ring N-terminal" evidence="11">
    <location>
        <begin position="21"/>
        <end position="195"/>
    </location>
</feature>
<feature type="transmembrane region" description="Helical" evidence="10">
    <location>
        <begin position="417"/>
        <end position="435"/>
    </location>
</feature>
<evidence type="ECO:0000256" key="4">
    <source>
        <dbReference type="ARBA" id="ARBA00022475"/>
    </source>
</evidence>
<keyword evidence="7 10" id="KW-0472">Membrane</keyword>
<dbReference type="Gene3D" id="3.30.300.30">
    <property type="match status" value="1"/>
</dbReference>
<dbReference type="InterPro" id="IPR006182">
    <property type="entry name" value="FliF_N_dom"/>
</dbReference>
<dbReference type="Pfam" id="PF08345">
    <property type="entry name" value="YscJ_FliF_C"/>
    <property type="match status" value="1"/>
</dbReference>
<evidence type="ECO:0000313" key="13">
    <source>
        <dbReference type="EMBL" id="CAB4906658.1"/>
    </source>
</evidence>
<comment type="subcellular location">
    <subcellularLocation>
        <location evidence="1">Bacterial flagellum basal body</location>
    </subcellularLocation>
    <subcellularLocation>
        <location evidence="2">Cell membrane</location>
        <topology evidence="2">Multi-pass membrane protein</topology>
    </subcellularLocation>
</comment>
<dbReference type="AlphaFoldDB" id="A0A6J7GJ54"/>
<evidence type="ECO:0000256" key="8">
    <source>
        <dbReference type="ARBA" id="ARBA00023143"/>
    </source>
</evidence>
<keyword evidence="8" id="KW-0975">Bacterial flagellum</keyword>
<reference evidence="13" key="1">
    <citation type="submission" date="2020-05" db="EMBL/GenBank/DDBJ databases">
        <authorList>
            <person name="Chiriac C."/>
            <person name="Salcher M."/>
            <person name="Ghai R."/>
            <person name="Kavagutti S V."/>
        </authorList>
    </citation>
    <scope>NUCLEOTIDE SEQUENCE</scope>
</reference>
<protein>
    <submittedName>
        <fullName evidence="13">Unannotated protein</fullName>
    </submittedName>
</protein>
<evidence type="ECO:0000256" key="2">
    <source>
        <dbReference type="ARBA" id="ARBA00004651"/>
    </source>
</evidence>
<dbReference type="InterPro" id="IPR045851">
    <property type="entry name" value="AMP-bd_C_sf"/>
</dbReference>
<feature type="region of interest" description="Disordered" evidence="9">
    <location>
        <begin position="193"/>
        <end position="216"/>
    </location>
</feature>
<evidence type="ECO:0000256" key="9">
    <source>
        <dbReference type="SAM" id="MobiDB-lite"/>
    </source>
</evidence>
<evidence type="ECO:0000256" key="1">
    <source>
        <dbReference type="ARBA" id="ARBA00004117"/>
    </source>
</evidence>
<evidence type="ECO:0000259" key="11">
    <source>
        <dbReference type="Pfam" id="PF01514"/>
    </source>
</evidence>
<dbReference type="GO" id="GO:0009431">
    <property type="term" value="C:bacterial-type flagellum basal body, MS ring"/>
    <property type="evidence" value="ECO:0007669"/>
    <property type="project" value="InterPro"/>
</dbReference>
<proteinExistence type="inferred from homology"/>
<comment type="similarity">
    <text evidence="3">Belongs to the FliF family.</text>
</comment>
<sequence length="524" mass="57571">MLAATAIVLLSVVFMLVMVSGTDFVPLLTNVPSDQTALIVDKLQSKNIPFKVQDGGKTIVVPKELLHSTQMALMSEMGSGKIGSIGLELFDKQDFGATSYAQRINYQRAIQGELMRAINTLDAVKRSKVMLALPAKKTFLEEGKPPTASVVVELHAGKTLSDDQVRGIMHLVANAVEGLEHEKVTVVDSRGKMLSKNSDPETAGNAQLAEQKTRMESDVEHRVEAILSRVVGQGKVIARVNAQLATRQIHTTEETVDPDRTALMSVQSEEESLDGSRTNPTGVPGARANLPGAGDAGQVGFNQNVKKELKTQNYAVPKTVRNIKEAAGGLERLTIAVVVDGTTQIKKNADGDEEEVYVPRSPEELAKFETLVKNAIGFNESRGDSVKIENIQFTKEDFSESERMMTTLERKKLMNALLKWVLLALALGMFFFIVIRPFMRWITDSFQDSVEDMLPRTIEELEELQSVDTGLPGMSSALPVLEESLDPDKAESELLKERIMSLMDKDEEKAAGAFSLWLIRKDGQ</sequence>
<gene>
    <name evidence="13" type="ORF">UFOPK3609_00584</name>
</gene>
<organism evidence="13">
    <name type="scientific">freshwater metagenome</name>
    <dbReference type="NCBI Taxonomy" id="449393"/>
    <lineage>
        <taxon>unclassified sequences</taxon>
        <taxon>metagenomes</taxon>
        <taxon>ecological metagenomes</taxon>
    </lineage>
</organism>
<dbReference type="PRINTS" id="PR01009">
    <property type="entry name" value="FLGMRINGFLIF"/>
</dbReference>
<dbReference type="NCBIfam" id="TIGR00206">
    <property type="entry name" value="fliF"/>
    <property type="match status" value="1"/>
</dbReference>
<dbReference type="PIRSF" id="PIRSF004862">
    <property type="entry name" value="FliF"/>
    <property type="match status" value="1"/>
</dbReference>
<dbReference type="PANTHER" id="PTHR30046">
    <property type="entry name" value="FLAGELLAR M-RING PROTEIN"/>
    <property type="match status" value="1"/>
</dbReference>
<keyword evidence="4" id="KW-1003">Cell membrane</keyword>
<dbReference type="PANTHER" id="PTHR30046:SF0">
    <property type="entry name" value="FLAGELLAR M-RING PROTEIN"/>
    <property type="match status" value="1"/>
</dbReference>
<dbReference type="InterPro" id="IPR000067">
    <property type="entry name" value="FlgMring_FliF"/>
</dbReference>
<dbReference type="Pfam" id="PF01514">
    <property type="entry name" value="YscJ_FliF"/>
    <property type="match status" value="1"/>
</dbReference>
<evidence type="ECO:0000256" key="7">
    <source>
        <dbReference type="ARBA" id="ARBA00023136"/>
    </source>
</evidence>
<dbReference type="GO" id="GO:0071973">
    <property type="term" value="P:bacterial-type flagellum-dependent cell motility"/>
    <property type="evidence" value="ECO:0007669"/>
    <property type="project" value="InterPro"/>
</dbReference>
<accession>A0A6J7GJ54</accession>
<evidence type="ECO:0000256" key="6">
    <source>
        <dbReference type="ARBA" id="ARBA00022989"/>
    </source>
</evidence>
<keyword evidence="5 10" id="KW-0812">Transmembrane</keyword>
<keyword evidence="6 10" id="KW-1133">Transmembrane helix</keyword>
<evidence type="ECO:0000256" key="10">
    <source>
        <dbReference type="SAM" id="Phobius"/>
    </source>
</evidence>
<dbReference type="EMBL" id="CAFBMQ010000065">
    <property type="protein sequence ID" value="CAB4906658.1"/>
    <property type="molecule type" value="Genomic_DNA"/>
</dbReference>
<evidence type="ECO:0000256" key="3">
    <source>
        <dbReference type="ARBA" id="ARBA00007971"/>
    </source>
</evidence>
<dbReference type="GO" id="GO:0003774">
    <property type="term" value="F:cytoskeletal motor activity"/>
    <property type="evidence" value="ECO:0007669"/>
    <property type="project" value="InterPro"/>
</dbReference>
<evidence type="ECO:0000256" key="5">
    <source>
        <dbReference type="ARBA" id="ARBA00022692"/>
    </source>
</evidence>
<evidence type="ECO:0000259" key="12">
    <source>
        <dbReference type="Pfam" id="PF08345"/>
    </source>
</evidence>
<name>A0A6J7GJ54_9ZZZZ</name>
<dbReference type="InterPro" id="IPR013556">
    <property type="entry name" value="Flag_M-ring_C"/>
</dbReference>
<feature type="domain" description="Flagellar M-ring C-terminal" evidence="12">
    <location>
        <begin position="227"/>
        <end position="393"/>
    </location>
</feature>
<dbReference type="InterPro" id="IPR043427">
    <property type="entry name" value="YscJ/FliF"/>
</dbReference>